<sequence length="101" mass="11227">MQLFLILLIAVIVFTAIRTFSNSIARQKAKGADRLKHQSGVNIHMGILFIAVAVMQGVSLGGGWIFTLLWVGIGALGIYNLIFGLRTRKHYLEITREQNDT</sequence>
<evidence type="ECO:0008006" key="4">
    <source>
        <dbReference type="Google" id="ProtNLM"/>
    </source>
</evidence>
<reference evidence="2 3" key="1">
    <citation type="submission" date="2018-04" db="EMBL/GenBank/DDBJ databases">
        <title>Genomic Encyclopedia of Archaeal and Bacterial Type Strains, Phase II (KMG-II): from individual species to whole genera.</title>
        <authorList>
            <person name="Goeker M."/>
        </authorList>
    </citation>
    <scope>NUCLEOTIDE SEQUENCE [LARGE SCALE GENOMIC DNA]</scope>
    <source>
        <strain evidence="2 3">DSM 45787</strain>
    </source>
</reference>
<proteinExistence type="predicted"/>
<protein>
    <recommendedName>
        <fullName evidence="4">YtpI-like protein</fullName>
    </recommendedName>
</protein>
<gene>
    <name evidence="2" type="ORF">C8P63_104106</name>
</gene>
<keyword evidence="3" id="KW-1185">Reference proteome</keyword>
<keyword evidence="1" id="KW-0472">Membrane</keyword>
<dbReference type="RefSeq" id="WP_108022093.1">
    <property type="nucleotide sequence ID" value="NZ_QBKR01000004.1"/>
</dbReference>
<organism evidence="2 3">
    <name type="scientific">Melghirimyces profundicolus</name>
    <dbReference type="NCBI Taxonomy" id="1242148"/>
    <lineage>
        <taxon>Bacteria</taxon>
        <taxon>Bacillati</taxon>
        <taxon>Bacillota</taxon>
        <taxon>Bacilli</taxon>
        <taxon>Bacillales</taxon>
        <taxon>Thermoactinomycetaceae</taxon>
        <taxon>Melghirimyces</taxon>
    </lineage>
</organism>
<feature type="transmembrane region" description="Helical" evidence="1">
    <location>
        <begin position="41"/>
        <end position="58"/>
    </location>
</feature>
<comment type="caution">
    <text evidence="2">The sequence shown here is derived from an EMBL/GenBank/DDBJ whole genome shotgun (WGS) entry which is preliminary data.</text>
</comment>
<dbReference type="EMBL" id="QBKR01000004">
    <property type="protein sequence ID" value="PTX63261.1"/>
    <property type="molecule type" value="Genomic_DNA"/>
</dbReference>
<feature type="transmembrane region" description="Helical" evidence="1">
    <location>
        <begin position="64"/>
        <end position="83"/>
    </location>
</feature>
<keyword evidence="1" id="KW-0812">Transmembrane</keyword>
<evidence type="ECO:0000313" key="2">
    <source>
        <dbReference type="EMBL" id="PTX63261.1"/>
    </source>
</evidence>
<accession>A0A2T6C4L4</accession>
<feature type="transmembrane region" description="Helical" evidence="1">
    <location>
        <begin position="6"/>
        <end position="21"/>
    </location>
</feature>
<dbReference type="AlphaFoldDB" id="A0A2T6C4L4"/>
<dbReference type="Proteomes" id="UP000244240">
    <property type="component" value="Unassembled WGS sequence"/>
</dbReference>
<keyword evidence="1" id="KW-1133">Transmembrane helix</keyword>
<dbReference type="OrthoDB" id="2990512at2"/>
<name>A0A2T6C4L4_9BACL</name>
<evidence type="ECO:0000256" key="1">
    <source>
        <dbReference type="SAM" id="Phobius"/>
    </source>
</evidence>
<evidence type="ECO:0000313" key="3">
    <source>
        <dbReference type="Proteomes" id="UP000244240"/>
    </source>
</evidence>